<reference evidence="2" key="1">
    <citation type="journal article" date="2019" name="Int. J. Syst. Evol. Microbiol.">
        <title>The Global Catalogue of Microorganisms (GCM) 10K type strain sequencing project: providing services to taxonomists for standard genome sequencing and annotation.</title>
        <authorList>
            <consortium name="The Broad Institute Genomics Platform"/>
            <consortium name="The Broad Institute Genome Sequencing Center for Infectious Disease"/>
            <person name="Wu L."/>
            <person name="Ma J."/>
        </authorList>
    </citation>
    <scope>NUCLEOTIDE SEQUENCE [LARGE SCALE GENOMIC DNA]</scope>
    <source>
        <strain evidence="2">CGMCC 1.15353</strain>
    </source>
</reference>
<proteinExistence type="predicted"/>
<evidence type="ECO:0000313" key="2">
    <source>
        <dbReference type="Proteomes" id="UP000642571"/>
    </source>
</evidence>
<name>A0ABQ1Q393_9BACI</name>
<comment type="caution">
    <text evidence="1">The sequence shown here is derived from an EMBL/GenBank/DDBJ whole genome shotgun (WGS) entry which is preliminary data.</text>
</comment>
<accession>A0ABQ1Q393</accession>
<organism evidence="1 2">
    <name type="scientific">Pontibacillus salipaludis</name>
    <dbReference type="NCBI Taxonomy" id="1697394"/>
    <lineage>
        <taxon>Bacteria</taxon>
        <taxon>Bacillati</taxon>
        <taxon>Bacillota</taxon>
        <taxon>Bacilli</taxon>
        <taxon>Bacillales</taxon>
        <taxon>Bacillaceae</taxon>
        <taxon>Pontibacillus</taxon>
    </lineage>
</organism>
<sequence>MRVPVIPVLLFAIYVSLLGNHIVQSFFNQSVAPQEEQQLFPYLWDDDKKMQGQEPEEGSFFIFFKDEIYNSSKRNIGIICSVLYTSKESSFTKG</sequence>
<dbReference type="EMBL" id="BMIN01000007">
    <property type="protein sequence ID" value="GGD11544.1"/>
    <property type="molecule type" value="Genomic_DNA"/>
</dbReference>
<dbReference type="RefSeq" id="WP_188653107.1">
    <property type="nucleotide sequence ID" value="NZ_BMIN01000007.1"/>
</dbReference>
<evidence type="ECO:0000313" key="1">
    <source>
        <dbReference type="EMBL" id="GGD11544.1"/>
    </source>
</evidence>
<protein>
    <submittedName>
        <fullName evidence="1">Uncharacterized protein</fullName>
    </submittedName>
</protein>
<gene>
    <name evidence="1" type="ORF">GCM10011389_18810</name>
</gene>
<dbReference type="Proteomes" id="UP000642571">
    <property type="component" value="Unassembled WGS sequence"/>
</dbReference>
<keyword evidence="2" id="KW-1185">Reference proteome</keyword>